<proteinExistence type="predicted"/>
<evidence type="ECO:0000313" key="12">
    <source>
        <dbReference type="Proteomes" id="UP000029121"/>
    </source>
</evidence>
<gene>
    <name evidence="11" type="ORF">CARUB_v10012348mg</name>
</gene>
<dbReference type="FunFam" id="3.30.40.10:FF:000127">
    <property type="entry name" value="E3 ubiquitin-protein ligase RNF181"/>
    <property type="match status" value="1"/>
</dbReference>
<dbReference type="GO" id="GO:0061630">
    <property type="term" value="F:ubiquitin protein ligase activity"/>
    <property type="evidence" value="ECO:0007669"/>
    <property type="project" value="UniProtKB-EC"/>
</dbReference>
<dbReference type="PROSITE" id="PS50089">
    <property type="entry name" value="ZF_RING_2"/>
    <property type="match status" value="1"/>
</dbReference>
<dbReference type="GO" id="GO:0005737">
    <property type="term" value="C:cytoplasm"/>
    <property type="evidence" value="ECO:0007669"/>
    <property type="project" value="TreeGrafter"/>
</dbReference>
<accession>R0GLS1</accession>
<dbReference type="AlphaFoldDB" id="R0GLS1"/>
<keyword evidence="7" id="KW-0862">Zinc</keyword>
<evidence type="ECO:0000313" key="11">
    <source>
        <dbReference type="EMBL" id="EOA36716.1"/>
    </source>
</evidence>
<feature type="domain" description="RING-type" evidence="10">
    <location>
        <begin position="114"/>
        <end position="155"/>
    </location>
</feature>
<feature type="compositionally biased region" description="Basic and acidic residues" evidence="9">
    <location>
        <begin position="180"/>
        <end position="205"/>
    </location>
</feature>
<organism evidence="11 12">
    <name type="scientific">Capsella rubella</name>
    <dbReference type="NCBI Taxonomy" id="81985"/>
    <lineage>
        <taxon>Eukaryota</taxon>
        <taxon>Viridiplantae</taxon>
        <taxon>Streptophyta</taxon>
        <taxon>Embryophyta</taxon>
        <taxon>Tracheophyta</taxon>
        <taxon>Spermatophyta</taxon>
        <taxon>Magnoliopsida</taxon>
        <taxon>eudicotyledons</taxon>
        <taxon>Gunneridae</taxon>
        <taxon>Pentapetalae</taxon>
        <taxon>rosids</taxon>
        <taxon>malvids</taxon>
        <taxon>Brassicales</taxon>
        <taxon>Brassicaceae</taxon>
        <taxon>Camelineae</taxon>
        <taxon>Capsella</taxon>
    </lineage>
</organism>
<dbReference type="GO" id="GO:0016567">
    <property type="term" value="P:protein ubiquitination"/>
    <property type="evidence" value="ECO:0007669"/>
    <property type="project" value="TreeGrafter"/>
</dbReference>
<dbReference type="InterPro" id="IPR001841">
    <property type="entry name" value="Znf_RING"/>
</dbReference>
<name>R0GLS1_9BRAS</name>
<evidence type="ECO:0000256" key="7">
    <source>
        <dbReference type="ARBA" id="ARBA00022833"/>
    </source>
</evidence>
<dbReference type="KEGG" id="crb:17899426"/>
<evidence type="ECO:0000256" key="2">
    <source>
        <dbReference type="ARBA" id="ARBA00012483"/>
    </source>
</evidence>
<keyword evidence="4" id="KW-0479">Metal-binding</keyword>
<dbReference type="SUPFAM" id="SSF57850">
    <property type="entry name" value="RING/U-box"/>
    <property type="match status" value="1"/>
</dbReference>
<evidence type="ECO:0000256" key="4">
    <source>
        <dbReference type="ARBA" id="ARBA00022723"/>
    </source>
</evidence>
<evidence type="ECO:0000256" key="9">
    <source>
        <dbReference type="SAM" id="MobiDB-lite"/>
    </source>
</evidence>
<dbReference type="EC" id="2.3.2.27" evidence="2"/>
<reference evidence="12" key="1">
    <citation type="journal article" date="2013" name="Nat. Genet.">
        <title>The Capsella rubella genome and the genomic consequences of rapid mating system evolution.</title>
        <authorList>
            <person name="Slotte T."/>
            <person name="Hazzouri K.M."/>
            <person name="Agren J.A."/>
            <person name="Koenig D."/>
            <person name="Maumus F."/>
            <person name="Guo Y.L."/>
            <person name="Steige K."/>
            <person name="Platts A.E."/>
            <person name="Escobar J.S."/>
            <person name="Newman L.K."/>
            <person name="Wang W."/>
            <person name="Mandakova T."/>
            <person name="Vello E."/>
            <person name="Smith L.M."/>
            <person name="Henz S.R."/>
            <person name="Steffen J."/>
            <person name="Takuno S."/>
            <person name="Brandvain Y."/>
            <person name="Coop G."/>
            <person name="Andolfatto P."/>
            <person name="Hu T.T."/>
            <person name="Blanchette M."/>
            <person name="Clark R.M."/>
            <person name="Quesneville H."/>
            <person name="Nordborg M."/>
            <person name="Gaut B.S."/>
            <person name="Lysak M.A."/>
            <person name="Jenkins J."/>
            <person name="Grimwood J."/>
            <person name="Chapman J."/>
            <person name="Prochnik S."/>
            <person name="Shu S."/>
            <person name="Rokhsar D."/>
            <person name="Schmutz J."/>
            <person name="Weigel D."/>
            <person name="Wright S.I."/>
        </authorList>
    </citation>
    <scope>NUCLEOTIDE SEQUENCE [LARGE SCALE GENOMIC DNA]</scope>
    <source>
        <strain evidence="12">cv. Monte Gargano</strain>
    </source>
</reference>
<dbReference type="Gene3D" id="3.30.40.10">
    <property type="entry name" value="Zinc/RING finger domain, C3HC4 (zinc finger)"/>
    <property type="match status" value="1"/>
</dbReference>
<dbReference type="OrthoDB" id="8062037at2759"/>
<dbReference type="STRING" id="81985.R0GLS1"/>
<evidence type="ECO:0000256" key="6">
    <source>
        <dbReference type="ARBA" id="ARBA00022786"/>
    </source>
</evidence>
<sequence length="205" mass="22521">MSSENDFAEFSSMFERMVERGSDGLSRFLPVILAVAAAEAGEGGQESTDRTTRQAEIAIDPLNPRVVMIRSGPGLEDFFSGVEKQGRTPASKASVQSMPRVVIGEDNEMGGSSCAICLEEWCKGDVAAEMPCKHKFHSKCVEEWLGRHATCPMCRYEMPVEEVKREKKVGIWIGISINGSERRGEEDGGRGRQGDDSNPRDETES</sequence>
<dbReference type="GO" id="GO:0008270">
    <property type="term" value="F:zinc ion binding"/>
    <property type="evidence" value="ECO:0007669"/>
    <property type="project" value="UniProtKB-KW"/>
</dbReference>
<keyword evidence="3" id="KW-0808">Transferase</keyword>
<dbReference type="PANTHER" id="PTHR15710">
    <property type="entry name" value="E3 UBIQUITIN-PROTEIN LIGASE PRAJA"/>
    <property type="match status" value="1"/>
</dbReference>
<keyword evidence="5 8" id="KW-0863">Zinc-finger</keyword>
<comment type="catalytic activity">
    <reaction evidence="1">
        <text>S-ubiquitinyl-[E2 ubiquitin-conjugating enzyme]-L-cysteine + [acceptor protein]-L-lysine = [E2 ubiquitin-conjugating enzyme]-L-cysteine + N(6)-ubiquitinyl-[acceptor protein]-L-lysine.</text>
        <dbReference type="EC" id="2.3.2.27"/>
    </reaction>
</comment>
<protein>
    <recommendedName>
        <fullName evidence="2">RING-type E3 ubiquitin transferase</fullName>
        <ecNumber evidence="2">2.3.2.27</ecNumber>
    </recommendedName>
</protein>
<dbReference type="PANTHER" id="PTHR15710:SF184">
    <property type="entry name" value="RING_U-BOX SUPERFAMILY PROTEIN"/>
    <property type="match status" value="1"/>
</dbReference>
<dbReference type="EMBL" id="KB870805">
    <property type="protein sequence ID" value="EOA36716.1"/>
    <property type="molecule type" value="Genomic_DNA"/>
</dbReference>
<evidence type="ECO:0000256" key="5">
    <source>
        <dbReference type="ARBA" id="ARBA00022771"/>
    </source>
</evidence>
<evidence type="ECO:0000259" key="10">
    <source>
        <dbReference type="PROSITE" id="PS50089"/>
    </source>
</evidence>
<dbReference type="Proteomes" id="UP000029121">
    <property type="component" value="Unassembled WGS sequence"/>
</dbReference>
<dbReference type="SMART" id="SM00184">
    <property type="entry name" value="RING"/>
    <property type="match status" value="1"/>
</dbReference>
<dbReference type="CDD" id="cd16454">
    <property type="entry name" value="RING-H2_PA-TM-RING"/>
    <property type="match status" value="1"/>
</dbReference>
<dbReference type="eggNOG" id="KOG0800">
    <property type="taxonomic scope" value="Eukaryota"/>
</dbReference>
<keyword evidence="12" id="KW-1185">Reference proteome</keyword>
<keyword evidence="6" id="KW-0833">Ubl conjugation pathway</keyword>
<evidence type="ECO:0000256" key="8">
    <source>
        <dbReference type="PROSITE-ProRule" id="PRU00175"/>
    </source>
</evidence>
<evidence type="ECO:0000256" key="1">
    <source>
        <dbReference type="ARBA" id="ARBA00000900"/>
    </source>
</evidence>
<dbReference type="Pfam" id="PF13639">
    <property type="entry name" value="zf-RING_2"/>
    <property type="match status" value="1"/>
</dbReference>
<evidence type="ECO:0000256" key="3">
    <source>
        <dbReference type="ARBA" id="ARBA00022679"/>
    </source>
</evidence>
<dbReference type="InterPro" id="IPR013083">
    <property type="entry name" value="Znf_RING/FYVE/PHD"/>
</dbReference>
<feature type="region of interest" description="Disordered" evidence="9">
    <location>
        <begin position="176"/>
        <end position="205"/>
    </location>
</feature>